<organism evidence="1 2">
    <name type="scientific">Flavilitoribacter nigricans (strain ATCC 23147 / DSM 23189 / NBRC 102662 / NCIMB 1420 / SS-2)</name>
    <name type="common">Lewinella nigricans</name>
    <dbReference type="NCBI Taxonomy" id="1122177"/>
    <lineage>
        <taxon>Bacteria</taxon>
        <taxon>Pseudomonadati</taxon>
        <taxon>Bacteroidota</taxon>
        <taxon>Saprospiria</taxon>
        <taxon>Saprospirales</taxon>
        <taxon>Lewinellaceae</taxon>
        <taxon>Flavilitoribacter</taxon>
    </lineage>
</organism>
<dbReference type="Proteomes" id="UP000223913">
    <property type="component" value="Unassembled WGS sequence"/>
</dbReference>
<dbReference type="AlphaFoldDB" id="A0A2D0NF15"/>
<keyword evidence="2" id="KW-1185">Reference proteome</keyword>
<sequence length="229" mass="24358">MEEQTPPNPDPIQTLSGRIRILPENGEGAHAATLILEGDTGRIIFKGILIDGNTADLNIGAEGRAGDLRLLNSEGNTTVHLDGQAGDIILSNADFAEDFDIDGTVVDRITPGTVMVLDQRGRLQESKEPYDKKVAGVISGAGPYRPGIVMDKQADREHRLPVALVGKVYCRVDADYGAIEVGDLLTTSARPGHAMKATDPVRAFGAVMGKALRPLDKGQGMIPILVSLQ</sequence>
<accession>A0A2D0NF15</accession>
<dbReference type="Gene3D" id="2.40.300.10">
    <property type="entry name" value="Head decoration protein D"/>
    <property type="match status" value="1"/>
</dbReference>
<proteinExistence type="predicted"/>
<reference evidence="1 2" key="1">
    <citation type="submission" date="2017-10" db="EMBL/GenBank/DDBJ databases">
        <title>The draft genome sequence of Lewinella nigricans NBRC 102662.</title>
        <authorList>
            <person name="Wang K."/>
        </authorList>
    </citation>
    <scope>NUCLEOTIDE SEQUENCE [LARGE SCALE GENOMIC DNA]</scope>
    <source>
        <strain evidence="1 2">NBRC 102662</strain>
    </source>
</reference>
<evidence type="ECO:0000313" key="2">
    <source>
        <dbReference type="Proteomes" id="UP000223913"/>
    </source>
</evidence>
<comment type="caution">
    <text evidence="1">The sequence shown here is derived from an EMBL/GenBank/DDBJ whole genome shotgun (WGS) entry which is preliminary data.</text>
</comment>
<name>A0A2D0NF15_FLAN2</name>
<gene>
    <name evidence="1" type="ORF">CRP01_10785</name>
</gene>
<dbReference type="RefSeq" id="WP_099150024.1">
    <property type="nucleotide sequence ID" value="NZ_PDUD01000017.1"/>
</dbReference>
<protein>
    <submittedName>
        <fullName evidence="1">Uncharacterized protein</fullName>
    </submittedName>
</protein>
<dbReference type="OrthoDB" id="9765957at2"/>
<evidence type="ECO:0000313" key="1">
    <source>
        <dbReference type="EMBL" id="PHN06769.1"/>
    </source>
</evidence>
<dbReference type="EMBL" id="PDUD01000017">
    <property type="protein sequence ID" value="PHN06769.1"/>
    <property type="molecule type" value="Genomic_DNA"/>
</dbReference>